<keyword evidence="2" id="KW-1185">Reference proteome</keyword>
<name>A0A3M2LSP9_9ACTN</name>
<accession>A0A3M2LSP9</accession>
<protein>
    <submittedName>
        <fullName evidence="1">Uncharacterized protein</fullName>
    </submittedName>
</protein>
<proteinExistence type="predicted"/>
<evidence type="ECO:0000313" key="1">
    <source>
        <dbReference type="EMBL" id="RMI40501.1"/>
    </source>
</evidence>
<dbReference type="Proteomes" id="UP000282674">
    <property type="component" value="Unassembled WGS sequence"/>
</dbReference>
<gene>
    <name evidence="1" type="ORF">EBO15_26265</name>
</gene>
<dbReference type="EMBL" id="RFFG01000053">
    <property type="protein sequence ID" value="RMI40501.1"/>
    <property type="molecule type" value="Genomic_DNA"/>
</dbReference>
<dbReference type="AlphaFoldDB" id="A0A3M2LSP9"/>
<organism evidence="1 2">
    <name type="scientific">Actinomadura harenae</name>
    <dbReference type="NCBI Taxonomy" id="2483351"/>
    <lineage>
        <taxon>Bacteria</taxon>
        <taxon>Bacillati</taxon>
        <taxon>Actinomycetota</taxon>
        <taxon>Actinomycetes</taxon>
        <taxon>Streptosporangiales</taxon>
        <taxon>Thermomonosporaceae</taxon>
        <taxon>Actinomadura</taxon>
    </lineage>
</organism>
<sequence length="111" mass="12449">MGFDEGRHTTEGTDRVLPSNQRRAFLEVLHQVIKETQPRLRSAVVLRAGSPILFVFNSFHVAHCADIGCDFDRTHGWVFTWAPSACPIVPVVRAHEAATEIARILRVEGCR</sequence>
<evidence type="ECO:0000313" key="2">
    <source>
        <dbReference type="Proteomes" id="UP000282674"/>
    </source>
</evidence>
<reference evidence="1 2" key="1">
    <citation type="submission" date="2018-10" db="EMBL/GenBank/DDBJ databases">
        <title>Isolation from soil.</title>
        <authorList>
            <person name="Hu J."/>
        </authorList>
    </citation>
    <scope>NUCLEOTIDE SEQUENCE [LARGE SCALE GENOMIC DNA]</scope>
    <source>
        <strain evidence="1 2">NEAU-Ht49</strain>
    </source>
</reference>
<comment type="caution">
    <text evidence="1">The sequence shown here is derived from an EMBL/GenBank/DDBJ whole genome shotgun (WGS) entry which is preliminary data.</text>
</comment>